<dbReference type="PANTHER" id="PTHR33121">
    <property type="entry name" value="CYCLIC DI-GMP PHOSPHODIESTERASE PDEF"/>
    <property type="match status" value="1"/>
</dbReference>
<evidence type="ECO:0000313" key="2">
    <source>
        <dbReference type="EMBL" id="MBB6454926.1"/>
    </source>
</evidence>
<dbReference type="PROSITE" id="PS50883">
    <property type="entry name" value="EAL"/>
    <property type="match status" value="1"/>
</dbReference>
<dbReference type="EMBL" id="JACHGH010000013">
    <property type="protein sequence ID" value="MBB6454926.1"/>
    <property type="molecule type" value="Genomic_DNA"/>
</dbReference>
<dbReference type="GO" id="GO:0071111">
    <property type="term" value="F:cyclic-guanylate-specific phosphodiesterase activity"/>
    <property type="evidence" value="ECO:0007669"/>
    <property type="project" value="InterPro"/>
</dbReference>
<dbReference type="Gene3D" id="3.20.20.450">
    <property type="entry name" value="EAL domain"/>
    <property type="match status" value="1"/>
</dbReference>
<evidence type="ECO:0000313" key="3">
    <source>
        <dbReference type="Proteomes" id="UP000581688"/>
    </source>
</evidence>
<dbReference type="SMART" id="SM00052">
    <property type="entry name" value="EAL"/>
    <property type="match status" value="1"/>
</dbReference>
<dbReference type="CDD" id="cd01948">
    <property type="entry name" value="EAL"/>
    <property type="match status" value="1"/>
</dbReference>
<dbReference type="AlphaFoldDB" id="A0A841Q959"/>
<dbReference type="InterPro" id="IPR001633">
    <property type="entry name" value="EAL_dom"/>
</dbReference>
<dbReference type="Pfam" id="PF00563">
    <property type="entry name" value="EAL"/>
    <property type="match status" value="1"/>
</dbReference>
<sequence>MENRKGRAYYETLFCKKIIITLIGGAIIHTTPHFYHLYHPIINCETNQILGFEALLRSVNEPNPLIFFKNAREEGNLINYDLESIKLAYLKMKTETVKSFINVFPMTILSDQFINLLSQFKNKENIILEINETNDDSLIWNKPEFKSRLQSMRELNIQWALDDVGAGQSSLQRVLEFKPDYIKLDKYFSAGLSHSKQKQRVISFFVEFCREENIKFILEGIESRNDFLVAQQLKVPNIQGFYFGKPSSGMNLYLEVKNND</sequence>
<keyword evidence="3" id="KW-1185">Reference proteome</keyword>
<reference evidence="2 3" key="1">
    <citation type="submission" date="2020-08" db="EMBL/GenBank/DDBJ databases">
        <title>Genomic Encyclopedia of Type Strains, Phase IV (KMG-IV): sequencing the most valuable type-strain genomes for metagenomic binning, comparative biology and taxonomic classification.</title>
        <authorList>
            <person name="Goeker M."/>
        </authorList>
    </citation>
    <scope>NUCLEOTIDE SEQUENCE [LARGE SCALE GENOMIC DNA]</scope>
    <source>
        <strain evidence="2 3">DSM 19612</strain>
    </source>
</reference>
<evidence type="ECO:0000259" key="1">
    <source>
        <dbReference type="PROSITE" id="PS50883"/>
    </source>
</evidence>
<name>A0A841Q959_9BACI</name>
<gene>
    <name evidence="2" type="ORF">HNQ94_003415</name>
</gene>
<proteinExistence type="predicted"/>
<dbReference type="InterPro" id="IPR035919">
    <property type="entry name" value="EAL_sf"/>
</dbReference>
<feature type="domain" description="EAL" evidence="1">
    <location>
        <begin position="16"/>
        <end position="260"/>
    </location>
</feature>
<organism evidence="2 3">
    <name type="scientific">Salirhabdus euzebyi</name>
    <dbReference type="NCBI Taxonomy" id="394506"/>
    <lineage>
        <taxon>Bacteria</taxon>
        <taxon>Bacillati</taxon>
        <taxon>Bacillota</taxon>
        <taxon>Bacilli</taxon>
        <taxon>Bacillales</taxon>
        <taxon>Bacillaceae</taxon>
        <taxon>Salirhabdus</taxon>
    </lineage>
</organism>
<dbReference type="InterPro" id="IPR050706">
    <property type="entry name" value="Cyclic-di-GMP_PDE-like"/>
</dbReference>
<accession>A0A841Q959</accession>
<protein>
    <submittedName>
        <fullName evidence="2">EAL domain-containing protein (Putative c-di-GMP-specific phosphodiesterase class I)</fullName>
    </submittedName>
</protein>
<dbReference type="PANTHER" id="PTHR33121:SF76">
    <property type="entry name" value="SIGNALING PROTEIN"/>
    <property type="match status" value="1"/>
</dbReference>
<dbReference type="SUPFAM" id="SSF141868">
    <property type="entry name" value="EAL domain-like"/>
    <property type="match status" value="1"/>
</dbReference>
<dbReference type="Proteomes" id="UP000581688">
    <property type="component" value="Unassembled WGS sequence"/>
</dbReference>
<comment type="caution">
    <text evidence="2">The sequence shown here is derived from an EMBL/GenBank/DDBJ whole genome shotgun (WGS) entry which is preliminary data.</text>
</comment>
<dbReference type="RefSeq" id="WP_174497264.1">
    <property type="nucleotide sequence ID" value="NZ_CADDWK010000013.1"/>
</dbReference>